<dbReference type="Gene3D" id="2.40.240.10">
    <property type="entry name" value="Ribosomal Protein L25, Chain P"/>
    <property type="match status" value="1"/>
</dbReference>
<feature type="compositionally biased region" description="Basic and acidic residues" evidence="6">
    <location>
        <begin position="215"/>
        <end position="227"/>
    </location>
</feature>
<comment type="subunit">
    <text evidence="5">Part of the 50S ribosomal subunit; part of the 5S rRNA/L5/L18/L25 subcomplex. Contacts the 5S rRNA. Binds to the 5S rRNA independently of L5 and L18.</text>
</comment>
<comment type="similarity">
    <text evidence="5">Belongs to the bacterial ribosomal protein bL25 family. CTC subfamily.</text>
</comment>
<evidence type="ECO:0000259" key="7">
    <source>
        <dbReference type="Pfam" id="PF01386"/>
    </source>
</evidence>
<dbReference type="InterPro" id="IPR029751">
    <property type="entry name" value="Ribosomal_L25_dom"/>
</dbReference>
<evidence type="ECO:0000256" key="3">
    <source>
        <dbReference type="ARBA" id="ARBA00022980"/>
    </source>
</evidence>
<dbReference type="SUPFAM" id="SSF50715">
    <property type="entry name" value="Ribosomal protein L25-like"/>
    <property type="match status" value="1"/>
</dbReference>
<comment type="function">
    <text evidence="5">This is one of the proteins that binds to the 5S RNA in the ribosome where it forms part of the central protuberance.</text>
</comment>
<evidence type="ECO:0000313" key="10">
    <source>
        <dbReference type="Proteomes" id="UP000176198"/>
    </source>
</evidence>
<dbReference type="GO" id="GO:0003735">
    <property type="term" value="F:structural constituent of ribosome"/>
    <property type="evidence" value="ECO:0007669"/>
    <property type="project" value="InterPro"/>
</dbReference>
<dbReference type="InterPro" id="IPR037121">
    <property type="entry name" value="Ribosomal_bL25_C"/>
</dbReference>
<dbReference type="EMBL" id="MGFJ01000019">
    <property type="protein sequence ID" value="OGM02594.1"/>
    <property type="molecule type" value="Genomic_DNA"/>
</dbReference>
<feature type="domain" description="Large ribosomal subunit protein bL25 L25" evidence="7">
    <location>
        <begin position="6"/>
        <end position="91"/>
    </location>
</feature>
<feature type="domain" description="Large ribosomal subunit protein bL25 beta" evidence="8">
    <location>
        <begin position="99"/>
        <end position="183"/>
    </location>
</feature>
<dbReference type="PANTHER" id="PTHR33284">
    <property type="entry name" value="RIBOSOMAL PROTEIN L25/GLN-TRNA SYNTHETASE, ANTI-CODON-BINDING DOMAIN-CONTAINING PROTEIN"/>
    <property type="match status" value="1"/>
</dbReference>
<evidence type="ECO:0000256" key="2">
    <source>
        <dbReference type="ARBA" id="ARBA00022884"/>
    </source>
</evidence>
<keyword evidence="2 5" id="KW-0694">RNA-binding</keyword>
<evidence type="ECO:0000259" key="8">
    <source>
        <dbReference type="Pfam" id="PF14693"/>
    </source>
</evidence>
<protein>
    <recommendedName>
        <fullName evidence="5">Large ribosomal subunit protein bL25</fullName>
    </recommendedName>
    <alternativeName>
        <fullName evidence="5">General stress protein CTC</fullName>
    </alternativeName>
</protein>
<dbReference type="Gene3D" id="2.170.120.20">
    <property type="entry name" value="Ribosomal protein L25, beta domain"/>
    <property type="match status" value="1"/>
</dbReference>
<dbReference type="InterPro" id="IPR020056">
    <property type="entry name" value="Rbsml_bL25/Gln-tRNA_synth_N"/>
</dbReference>
<gene>
    <name evidence="5" type="primary">rplY</name>
    <name evidence="5" type="synonym">ctc</name>
    <name evidence="9" type="ORF">A2115_01085</name>
</gene>
<evidence type="ECO:0000313" key="9">
    <source>
        <dbReference type="EMBL" id="OGM02594.1"/>
    </source>
</evidence>
<dbReference type="InterPro" id="IPR011035">
    <property type="entry name" value="Ribosomal_bL25/Gln-tRNA_synth"/>
</dbReference>
<keyword evidence="4 5" id="KW-0687">Ribonucleoprotein</keyword>
<dbReference type="InterPro" id="IPR020057">
    <property type="entry name" value="Ribosomal_bL25_b-dom"/>
</dbReference>
<dbReference type="GO" id="GO:0008097">
    <property type="term" value="F:5S rRNA binding"/>
    <property type="evidence" value="ECO:0007669"/>
    <property type="project" value="InterPro"/>
</dbReference>
<dbReference type="InterPro" id="IPR001021">
    <property type="entry name" value="Ribosomal_bL25_long"/>
</dbReference>
<dbReference type="GO" id="GO:0006412">
    <property type="term" value="P:translation"/>
    <property type="evidence" value="ECO:0007669"/>
    <property type="project" value="UniProtKB-UniRule"/>
</dbReference>
<evidence type="ECO:0000256" key="6">
    <source>
        <dbReference type="SAM" id="MobiDB-lite"/>
    </source>
</evidence>
<organism evidence="9 10">
    <name type="scientific">Candidatus Woesebacteria bacterium GWA1_41_8</name>
    <dbReference type="NCBI Taxonomy" id="1802471"/>
    <lineage>
        <taxon>Bacteria</taxon>
        <taxon>Candidatus Woeseibacteriota</taxon>
    </lineage>
</organism>
<accession>A0A1F7WID3</accession>
<comment type="caution">
    <text evidence="9">The sequence shown here is derived from an EMBL/GenBank/DDBJ whole genome shotgun (WGS) entry which is preliminary data.</text>
</comment>
<dbReference type="NCBIfam" id="TIGR00731">
    <property type="entry name" value="bL25_bact_ctc"/>
    <property type="match status" value="1"/>
</dbReference>
<evidence type="ECO:0000256" key="5">
    <source>
        <dbReference type="HAMAP-Rule" id="MF_01334"/>
    </source>
</evidence>
<reference evidence="9 10" key="1">
    <citation type="journal article" date="2016" name="Nat. Commun.">
        <title>Thousands of microbial genomes shed light on interconnected biogeochemical processes in an aquifer system.</title>
        <authorList>
            <person name="Anantharaman K."/>
            <person name="Brown C.T."/>
            <person name="Hug L.A."/>
            <person name="Sharon I."/>
            <person name="Castelle C.J."/>
            <person name="Probst A.J."/>
            <person name="Thomas B.C."/>
            <person name="Singh A."/>
            <person name="Wilkins M.J."/>
            <person name="Karaoz U."/>
            <person name="Brodie E.L."/>
            <person name="Williams K.H."/>
            <person name="Hubbard S.S."/>
            <person name="Banfield J.F."/>
        </authorList>
    </citation>
    <scope>NUCLEOTIDE SEQUENCE [LARGE SCALE GENOMIC DNA]</scope>
</reference>
<keyword evidence="3 5" id="KW-0689">Ribosomal protein</keyword>
<keyword evidence="1 5" id="KW-0699">rRNA-binding</keyword>
<dbReference type="InterPro" id="IPR020930">
    <property type="entry name" value="Ribosomal_uL5_bac-type"/>
</dbReference>
<dbReference type="STRING" id="1802471.A2115_01085"/>
<sequence length="227" mass="25064">MKTITLKAEQRKLTGRKVKRLRKDGILPANIFGKNEKSQSLQVDLKQFEQVFKQAGETNLVELMVGSKKTPTLIHNIQTDPVSDIPLHVDFLQVNLKEKVVAQVPVELVGESPAEKQGLGTAVQYIDEVEVEALPQDLPDQFEVDLSKLTEVDQFVAIKDLKVASGVEVKNDKDQIIVKVEQQREEEEVEVVAPEAVGEEGADVATAGGSADQTSEEKSPEEPKKEE</sequence>
<dbReference type="Pfam" id="PF01386">
    <property type="entry name" value="Ribosomal_L25p"/>
    <property type="match status" value="1"/>
</dbReference>
<dbReference type="Proteomes" id="UP000176198">
    <property type="component" value="Unassembled WGS sequence"/>
</dbReference>
<name>A0A1F7WID3_9BACT</name>
<dbReference type="HAMAP" id="MF_01334">
    <property type="entry name" value="Ribosomal_bL25_CTC"/>
    <property type="match status" value="1"/>
</dbReference>
<dbReference type="GO" id="GO:0022625">
    <property type="term" value="C:cytosolic large ribosomal subunit"/>
    <property type="evidence" value="ECO:0007669"/>
    <property type="project" value="TreeGrafter"/>
</dbReference>
<dbReference type="Pfam" id="PF14693">
    <property type="entry name" value="Ribosomal_TL5_C"/>
    <property type="match status" value="1"/>
</dbReference>
<dbReference type="CDD" id="cd00495">
    <property type="entry name" value="Ribosomal_L25_TL5_CTC"/>
    <property type="match status" value="1"/>
</dbReference>
<evidence type="ECO:0000256" key="4">
    <source>
        <dbReference type="ARBA" id="ARBA00023274"/>
    </source>
</evidence>
<dbReference type="AlphaFoldDB" id="A0A1F7WID3"/>
<feature type="region of interest" description="Disordered" evidence="6">
    <location>
        <begin position="189"/>
        <end position="227"/>
    </location>
</feature>
<proteinExistence type="inferred from homology"/>
<dbReference type="PANTHER" id="PTHR33284:SF1">
    <property type="entry name" value="RIBOSOMAL PROTEIN L25_GLN-TRNA SYNTHETASE, ANTI-CODON-BINDING DOMAIN-CONTAINING PROTEIN"/>
    <property type="match status" value="1"/>
</dbReference>
<evidence type="ECO:0000256" key="1">
    <source>
        <dbReference type="ARBA" id="ARBA00022730"/>
    </source>
</evidence>